<reference evidence="2 3" key="1">
    <citation type="submission" date="2016-07" db="EMBL/GenBank/DDBJ databases">
        <title>Pervasive Adenine N6-methylation of Active Genes in Fungi.</title>
        <authorList>
            <consortium name="DOE Joint Genome Institute"/>
            <person name="Mondo S.J."/>
            <person name="Dannebaum R.O."/>
            <person name="Kuo R.C."/>
            <person name="Labutti K."/>
            <person name="Haridas S."/>
            <person name="Kuo A."/>
            <person name="Salamov A."/>
            <person name="Ahrendt S.R."/>
            <person name="Lipzen A."/>
            <person name="Sullivan W."/>
            <person name="Andreopoulos W.B."/>
            <person name="Clum A."/>
            <person name="Lindquist E."/>
            <person name="Daum C."/>
            <person name="Ramamoorthy G.K."/>
            <person name="Gryganskyi A."/>
            <person name="Culley D."/>
            <person name="Magnuson J.K."/>
            <person name="James T.Y."/>
            <person name="O'Malley M.A."/>
            <person name="Stajich J.E."/>
            <person name="Spatafora J.W."/>
            <person name="Visel A."/>
            <person name="Grigoriev I.V."/>
        </authorList>
    </citation>
    <scope>NUCLEOTIDE SEQUENCE [LARGE SCALE GENOMIC DNA]</scope>
    <source>
        <strain evidence="2 3">12-1054</strain>
    </source>
</reference>
<proteinExistence type="predicted"/>
<comment type="caution">
    <text evidence="2">The sequence shown here is derived from an EMBL/GenBank/DDBJ whole genome shotgun (WGS) entry which is preliminary data.</text>
</comment>
<feature type="compositionally biased region" description="Polar residues" evidence="1">
    <location>
        <begin position="1"/>
        <end position="14"/>
    </location>
</feature>
<dbReference type="EMBL" id="MCFI01000003">
    <property type="protein sequence ID" value="ORY86279.1"/>
    <property type="molecule type" value="Genomic_DNA"/>
</dbReference>
<feature type="compositionally biased region" description="Low complexity" evidence="1">
    <location>
        <begin position="255"/>
        <end position="273"/>
    </location>
</feature>
<feature type="region of interest" description="Disordered" evidence="1">
    <location>
        <begin position="139"/>
        <end position="324"/>
    </location>
</feature>
<dbReference type="GeneID" id="63783024"/>
<dbReference type="Proteomes" id="UP000193685">
    <property type="component" value="Unassembled WGS sequence"/>
</dbReference>
<evidence type="ECO:0000256" key="1">
    <source>
        <dbReference type="SAM" id="MobiDB-lite"/>
    </source>
</evidence>
<protein>
    <submittedName>
        <fullName evidence="2">Uncharacterized protein</fullName>
    </submittedName>
</protein>
<dbReference type="RefSeq" id="XP_040727461.1">
    <property type="nucleotide sequence ID" value="XM_040866425.1"/>
</dbReference>
<dbReference type="OrthoDB" id="3600083at2759"/>
<feature type="region of interest" description="Disordered" evidence="1">
    <location>
        <begin position="1"/>
        <end position="53"/>
    </location>
</feature>
<feature type="compositionally biased region" description="Polar residues" evidence="1">
    <location>
        <begin position="232"/>
        <end position="244"/>
    </location>
</feature>
<feature type="compositionally biased region" description="Polar residues" evidence="1">
    <location>
        <begin position="215"/>
        <end position="224"/>
    </location>
</feature>
<keyword evidence="3" id="KW-1185">Reference proteome</keyword>
<name>A0A1Y2FQR8_PROLT</name>
<accession>A0A1Y2FQR8</accession>
<dbReference type="AlphaFoldDB" id="A0A1Y2FQR8"/>
<feature type="compositionally biased region" description="Polar residues" evidence="1">
    <location>
        <begin position="21"/>
        <end position="45"/>
    </location>
</feature>
<evidence type="ECO:0000313" key="3">
    <source>
        <dbReference type="Proteomes" id="UP000193685"/>
    </source>
</evidence>
<evidence type="ECO:0000313" key="2">
    <source>
        <dbReference type="EMBL" id="ORY86279.1"/>
    </source>
</evidence>
<gene>
    <name evidence="2" type="ORF">BCR37DRAFT_211545</name>
</gene>
<sequence>MPLPDESSQASVQSLKALFEQSCSSPDKQQQHESLPSPVQQTSSPRPLGRVRSSFIAVDKGRAALNFFERSPSPILRTVSMPVMKKKEDTTAGTTTTDGVERLIEGVKGIAVEAATETAVEQTVNVSDEDNYKASMSTEKTLQQVTETVVEPSEARLNKGPAKSSNEVDRKASTTAEKLTEMAVEPLMAQAGNAPGKSNVGSSKKKSTTEKTPQKVKTPSSKTPKATARGSMPTQKPLTSTSPRVQKKKQVDTQSPPSIRSTRSQSSMRSVSPLDPTRPPSASIGRAFGRSGRPATSLAHGSPPPRTASLMATSKDVPKTATPQ</sequence>
<organism evidence="2 3">
    <name type="scientific">Protomyces lactucae-debilis</name>
    <dbReference type="NCBI Taxonomy" id="2754530"/>
    <lineage>
        <taxon>Eukaryota</taxon>
        <taxon>Fungi</taxon>
        <taxon>Dikarya</taxon>
        <taxon>Ascomycota</taxon>
        <taxon>Taphrinomycotina</taxon>
        <taxon>Taphrinomycetes</taxon>
        <taxon>Taphrinales</taxon>
        <taxon>Protomycetaceae</taxon>
        <taxon>Protomyces</taxon>
    </lineage>
</organism>